<dbReference type="SUPFAM" id="SSF48498">
    <property type="entry name" value="Tetracyclin repressor-like, C-terminal domain"/>
    <property type="match status" value="1"/>
</dbReference>
<dbReference type="InterPro" id="IPR009057">
    <property type="entry name" value="Homeodomain-like_sf"/>
</dbReference>
<proteinExistence type="predicted"/>
<comment type="caution">
    <text evidence="8">The sequence shown here is derived from an EMBL/GenBank/DDBJ whole genome shotgun (WGS) entry which is preliminary data.</text>
</comment>
<dbReference type="GO" id="GO:0045892">
    <property type="term" value="P:negative regulation of DNA-templated transcription"/>
    <property type="evidence" value="ECO:0007669"/>
    <property type="project" value="InterPro"/>
</dbReference>
<reference evidence="8 9" key="1">
    <citation type="submission" date="2019-05" db="EMBL/GenBank/DDBJ databases">
        <title>Mumia sp. nov., isolated from the intestinal contents of plateau pika (Ochotona curzoniae) in the Qinghai-Tibet plateau of China.</title>
        <authorList>
            <person name="Tian Z."/>
        </authorList>
    </citation>
    <scope>NUCLEOTIDE SEQUENCE [LARGE SCALE GENOMIC DNA]</scope>
    <source>
        <strain evidence="9">527</strain>
        <strain evidence="8">Z527</strain>
    </source>
</reference>
<keyword evidence="1" id="KW-0805">Transcription regulation</keyword>
<sequence length="282" mass="31089">MSDAEPDPRTPAPEPHGHRYEPLWNPPVASTRGRPARVSREAVVDAAVAIADAHGLDAVSMRSVARSLGVGAMTLYSHVPGRDELLDAMVDRAYADVDLPEPGLPWRPALERYARGYWQLLRRHPWLLDVNRWRLPLAPHVFAFDEAGYQILIDTGLTASQVIDTIGIVHDTVVGSARAAAAEDADRRSQGTDYAAYWASTSDFWEETFDPSRFPAMTRLWSVGAFENASTPFDPHIKGLLDTLELLIDRAQAEGGSPIPSFEECMARYTAALDEQREAGQA</sequence>
<dbReference type="GO" id="GO:0000976">
    <property type="term" value="F:transcription cis-regulatory region binding"/>
    <property type="evidence" value="ECO:0007669"/>
    <property type="project" value="TreeGrafter"/>
</dbReference>
<dbReference type="InterPro" id="IPR050109">
    <property type="entry name" value="HTH-type_TetR-like_transc_reg"/>
</dbReference>
<dbReference type="RefSeq" id="WP_139106496.1">
    <property type="nucleotide sequence ID" value="NZ_VDFR01000091.1"/>
</dbReference>
<dbReference type="PANTHER" id="PTHR30055">
    <property type="entry name" value="HTH-TYPE TRANSCRIPTIONAL REGULATOR RUTR"/>
    <property type="match status" value="1"/>
</dbReference>
<dbReference type="Gene3D" id="1.10.10.60">
    <property type="entry name" value="Homeodomain-like"/>
    <property type="match status" value="1"/>
</dbReference>
<dbReference type="InterPro" id="IPR001647">
    <property type="entry name" value="HTH_TetR"/>
</dbReference>
<dbReference type="OrthoDB" id="2570341at2"/>
<evidence type="ECO:0000256" key="3">
    <source>
        <dbReference type="ARBA" id="ARBA00023163"/>
    </source>
</evidence>
<accession>A0A5C4MKM6</accession>
<dbReference type="InterPro" id="IPR004111">
    <property type="entry name" value="Repressor_TetR_C"/>
</dbReference>
<keyword evidence="2 4" id="KW-0238">DNA-binding</keyword>
<evidence type="ECO:0000256" key="2">
    <source>
        <dbReference type="ARBA" id="ARBA00023125"/>
    </source>
</evidence>
<organism evidence="8 9">
    <name type="scientific">Mumia zhuanghuii</name>
    <dbReference type="NCBI Taxonomy" id="2585211"/>
    <lineage>
        <taxon>Bacteria</taxon>
        <taxon>Bacillati</taxon>
        <taxon>Actinomycetota</taxon>
        <taxon>Actinomycetes</taxon>
        <taxon>Propionibacteriales</taxon>
        <taxon>Nocardioidaceae</taxon>
        <taxon>Mumia</taxon>
    </lineage>
</organism>
<dbReference type="SUPFAM" id="SSF46689">
    <property type="entry name" value="Homeodomain-like"/>
    <property type="match status" value="1"/>
</dbReference>
<evidence type="ECO:0000256" key="1">
    <source>
        <dbReference type="ARBA" id="ARBA00023015"/>
    </source>
</evidence>
<evidence type="ECO:0000256" key="5">
    <source>
        <dbReference type="SAM" id="MobiDB-lite"/>
    </source>
</evidence>
<feature type="DNA-binding region" description="H-T-H motif" evidence="4">
    <location>
        <begin position="60"/>
        <end position="79"/>
    </location>
</feature>
<gene>
    <name evidence="8" type="ORF">FHE65_20200</name>
    <name evidence="7" type="ORF">FHE65_20350</name>
</gene>
<dbReference type="Pfam" id="PF02909">
    <property type="entry name" value="TetR_C_1"/>
    <property type="match status" value="1"/>
</dbReference>
<name>A0A5C4MKM6_9ACTN</name>
<evidence type="ECO:0000313" key="7">
    <source>
        <dbReference type="EMBL" id="TNC42745.1"/>
    </source>
</evidence>
<feature type="domain" description="HTH tetR-type" evidence="6">
    <location>
        <begin position="37"/>
        <end position="97"/>
    </location>
</feature>
<evidence type="ECO:0000259" key="6">
    <source>
        <dbReference type="PROSITE" id="PS50977"/>
    </source>
</evidence>
<keyword evidence="3" id="KW-0804">Transcription</keyword>
<dbReference type="Proteomes" id="UP000306740">
    <property type="component" value="Unassembled WGS sequence"/>
</dbReference>
<dbReference type="GO" id="GO:0003700">
    <property type="term" value="F:DNA-binding transcription factor activity"/>
    <property type="evidence" value="ECO:0007669"/>
    <property type="project" value="TreeGrafter"/>
</dbReference>
<dbReference type="AlphaFoldDB" id="A0A5C4MKM6"/>
<dbReference type="EMBL" id="VDFR01000092">
    <property type="protein sequence ID" value="TNC42745.1"/>
    <property type="molecule type" value="Genomic_DNA"/>
</dbReference>
<protein>
    <submittedName>
        <fullName evidence="8">TetR/AcrR family transcriptional regulator</fullName>
    </submittedName>
</protein>
<dbReference type="InterPro" id="IPR036271">
    <property type="entry name" value="Tet_transcr_reg_TetR-rel_C_sf"/>
</dbReference>
<dbReference type="PANTHER" id="PTHR30055:SF151">
    <property type="entry name" value="TRANSCRIPTIONAL REGULATORY PROTEIN"/>
    <property type="match status" value="1"/>
</dbReference>
<dbReference type="Gene3D" id="1.10.357.10">
    <property type="entry name" value="Tetracycline Repressor, domain 2"/>
    <property type="match status" value="1"/>
</dbReference>
<feature type="region of interest" description="Disordered" evidence="5">
    <location>
        <begin position="1"/>
        <end position="36"/>
    </location>
</feature>
<dbReference type="Pfam" id="PF00440">
    <property type="entry name" value="TetR_N"/>
    <property type="match status" value="1"/>
</dbReference>
<evidence type="ECO:0000313" key="8">
    <source>
        <dbReference type="EMBL" id="TNC42817.1"/>
    </source>
</evidence>
<evidence type="ECO:0000256" key="4">
    <source>
        <dbReference type="PROSITE-ProRule" id="PRU00335"/>
    </source>
</evidence>
<dbReference type="EMBL" id="VDFR01000091">
    <property type="protein sequence ID" value="TNC42817.1"/>
    <property type="molecule type" value="Genomic_DNA"/>
</dbReference>
<dbReference type="PROSITE" id="PS50977">
    <property type="entry name" value="HTH_TETR_2"/>
    <property type="match status" value="1"/>
</dbReference>
<evidence type="ECO:0000313" key="9">
    <source>
        <dbReference type="Proteomes" id="UP000306740"/>
    </source>
</evidence>